<keyword evidence="2" id="KW-1185">Reference proteome</keyword>
<name>A0ABS1JU10_9BURK</name>
<comment type="caution">
    <text evidence="1">The sequence shown here is derived from an EMBL/GenBank/DDBJ whole genome shotgun (WGS) entry which is preliminary data.</text>
</comment>
<dbReference type="RefSeq" id="WP_201692341.1">
    <property type="nucleotide sequence ID" value="NZ_JAEQND010000013.1"/>
</dbReference>
<gene>
    <name evidence="1" type="ORF">JI746_21510</name>
</gene>
<organism evidence="1 2">
    <name type="scientific">Ramlibacter alkalitolerans</name>
    <dbReference type="NCBI Taxonomy" id="2039631"/>
    <lineage>
        <taxon>Bacteria</taxon>
        <taxon>Pseudomonadati</taxon>
        <taxon>Pseudomonadota</taxon>
        <taxon>Betaproteobacteria</taxon>
        <taxon>Burkholderiales</taxon>
        <taxon>Comamonadaceae</taxon>
        <taxon>Ramlibacter</taxon>
    </lineage>
</organism>
<accession>A0ABS1JU10</accession>
<reference evidence="1 2" key="1">
    <citation type="journal article" date="2017" name="Int. J. Syst. Evol. Microbiol.">
        <title>Ramlibacter alkalitolerans sp. nov., alkali-tolerant bacterium isolated from soil of ginseng.</title>
        <authorList>
            <person name="Lee D.H."/>
            <person name="Cha C.J."/>
        </authorList>
    </citation>
    <scope>NUCLEOTIDE SEQUENCE [LARGE SCALE GENOMIC DNA]</scope>
    <source>
        <strain evidence="1 2">KACC 19305</strain>
    </source>
</reference>
<dbReference type="EMBL" id="JAEQND010000013">
    <property type="protein sequence ID" value="MBL0427707.1"/>
    <property type="molecule type" value="Genomic_DNA"/>
</dbReference>
<protein>
    <submittedName>
        <fullName evidence="1">Uncharacterized protein</fullName>
    </submittedName>
</protein>
<proteinExistence type="predicted"/>
<evidence type="ECO:0000313" key="1">
    <source>
        <dbReference type="EMBL" id="MBL0427707.1"/>
    </source>
</evidence>
<evidence type="ECO:0000313" key="2">
    <source>
        <dbReference type="Proteomes" id="UP000622707"/>
    </source>
</evidence>
<dbReference type="Proteomes" id="UP000622707">
    <property type="component" value="Unassembled WGS sequence"/>
</dbReference>
<sequence>MTDTLPLEVVPTFLIVVRPEKAHLLATDDPNGDRVALGARSIFEAVGRVLVDNPHLCYDDILDHMEV</sequence>